<feature type="domain" description="HTH iclR-type" evidence="4">
    <location>
        <begin position="16"/>
        <end position="77"/>
    </location>
</feature>
<organism evidence="6 7">
    <name type="scientific">Nesterenkonia lutea</name>
    <dbReference type="NCBI Taxonomy" id="272919"/>
    <lineage>
        <taxon>Bacteria</taxon>
        <taxon>Bacillati</taxon>
        <taxon>Actinomycetota</taxon>
        <taxon>Actinomycetes</taxon>
        <taxon>Micrococcales</taxon>
        <taxon>Micrococcaceae</taxon>
        <taxon>Nesterenkonia</taxon>
    </lineage>
</organism>
<keyword evidence="3" id="KW-0804">Transcription</keyword>
<dbReference type="InterPro" id="IPR036388">
    <property type="entry name" value="WH-like_DNA-bd_sf"/>
</dbReference>
<evidence type="ECO:0000313" key="7">
    <source>
        <dbReference type="Proteomes" id="UP000643525"/>
    </source>
</evidence>
<gene>
    <name evidence="6" type="ORF">H4W27_000506</name>
</gene>
<dbReference type="Pfam" id="PF01614">
    <property type="entry name" value="IclR_C"/>
    <property type="match status" value="1"/>
</dbReference>
<dbReference type="Pfam" id="PF09339">
    <property type="entry name" value="HTH_IclR"/>
    <property type="match status" value="1"/>
</dbReference>
<dbReference type="InterPro" id="IPR029016">
    <property type="entry name" value="GAF-like_dom_sf"/>
</dbReference>
<dbReference type="InterPro" id="IPR050707">
    <property type="entry name" value="HTH_MetabolicPath_Reg"/>
</dbReference>
<dbReference type="InterPro" id="IPR014757">
    <property type="entry name" value="Tscrpt_reg_IclR_C"/>
</dbReference>
<dbReference type="RefSeq" id="WP_192594545.1">
    <property type="nucleotide sequence ID" value="NZ_BAAALJ010000017.1"/>
</dbReference>
<dbReference type="SUPFAM" id="SSF55781">
    <property type="entry name" value="GAF domain-like"/>
    <property type="match status" value="1"/>
</dbReference>
<protein>
    <submittedName>
        <fullName evidence="6">DNA-binding IclR family transcriptional regulator</fullName>
    </submittedName>
</protein>
<evidence type="ECO:0000256" key="2">
    <source>
        <dbReference type="ARBA" id="ARBA00023125"/>
    </source>
</evidence>
<evidence type="ECO:0000256" key="3">
    <source>
        <dbReference type="ARBA" id="ARBA00023163"/>
    </source>
</evidence>
<dbReference type="EMBL" id="JADBED010000001">
    <property type="protein sequence ID" value="MBE1523388.1"/>
    <property type="molecule type" value="Genomic_DNA"/>
</dbReference>
<dbReference type="GO" id="GO:0003677">
    <property type="term" value="F:DNA binding"/>
    <property type="evidence" value="ECO:0007669"/>
    <property type="project" value="UniProtKB-KW"/>
</dbReference>
<dbReference type="InterPro" id="IPR036390">
    <property type="entry name" value="WH_DNA-bd_sf"/>
</dbReference>
<feature type="domain" description="IclR-ED" evidence="5">
    <location>
        <begin position="78"/>
        <end position="259"/>
    </location>
</feature>
<name>A0ABR9JBS3_9MICC</name>
<evidence type="ECO:0000259" key="5">
    <source>
        <dbReference type="PROSITE" id="PS51078"/>
    </source>
</evidence>
<accession>A0ABR9JBS3</accession>
<proteinExistence type="predicted"/>
<keyword evidence="7" id="KW-1185">Reference proteome</keyword>
<comment type="caution">
    <text evidence="6">The sequence shown here is derived from an EMBL/GenBank/DDBJ whole genome shotgun (WGS) entry which is preliminary data.</text>
</comment>
<dbReference type="PROSITE" id="PS51078">
    <property type="entry name" value="ICLR_ED"/>
    <property type="match status" value="1"/>
</dbReference>
<dbReference type="Gene3D" id="1.10.10.10">
    <property type="entry name" value="Winged helix-like DNA-binding domain superfamily/Winged helix DNA-binding domain"/>
    <property type="match status" value="1"/>
</dbReference>
<reference evidence="6 7" key="1">
    <citation type="submission" date="2020-10" db="EMBL/GenBank/DDBJ databases">
        <title>Sequencing the genomes of 1000 actinobacteria strains.</title>
        <authorList>
            <person name="Klenk H.-P."/>
        </authorList>
    </citation>
    <scope>NUCLEOTIDE SEQUENCE [LARGE SCALE GENOMIC DNA]</scope>
    <source>
        <strain evidence="6 7">DSM 15666</strain>
    </source>
</reference>
<dbReference type="InterPro" id="IPR005471">
    <property type="entry name" value="Tscrpt_reg_IclR_N"/>
</dbReference>
<keyword evidence="2 6" id="KW-0238">DNA-binding</keyword>
<dbReference type="PANTHER" id="PTHR30136:SF35">
    <property type="entry name" value="HTH-TYPE TRANSCRIPTIONAL REGULATOR RV1719"/>
    <property type="match status" value="1"/>
</dbReference>
<dbReference type="SMART" id="SM00346">
    <property type="entry name" value="HTH_ICLR"/>
    <property type="match status" value="1"/>
</dbReference>
<dbReference type="Proteomes" id="UP000643525">
    <property type="component" value="Unassembled WGS sequence"/>
</dbReference>
<dbReference type="PROSITE" id="PS51077">
    <property type="entry name" value="HTH_ICLR"/>
    <property type="match status" value="1"/>
</dbReference>
<dbReference type="SUPFAM" id="SSF46785">
    <property type="entry name" value="Winged helix' DNA-binding domain"/>
    <property type="match status" value="1"/>
</dbReference>
<dbReference type="PANTHER" id="PTHR30136">
    <property type="entry name" value="HELIX-TURN-HELIX TRANSCRIPTIONAL REGULATOR, ICLR FAMILY"/>
    <property type="match status" value="1"/>
</dbReference>
<evidence type="ECO:0000313" key="6">
    <source>
        <dbReference type="EMBL" id="MBE1523388.1"/>
    </source>
</evidence>
<sequence length="259" mass="28179">MPIEDSAEAERLKDVPSVLRRSVDLLRCFDVDADTLSVSELVERSGLPRSSVHRLAMDLVTLGFLTRSSRARYSIGALMFELGHVSLIHSRLRTLAQVHMTRLYDASGENVFLGVLSSDLPEFAAMLNVGQVRGPRSVTTSEREGARSPLLSTALGRALVSVQSDEWVEGFLQKAKRDAAADLANAEDPADAIQFVRENGYAKIFSETTVSLATPIPSSDSAPNAALGIVAARERWDEHRLVPLLKTTALAVAKNIARK</sequence>
<evidence type="ECO:0000256" key="1">
    <source>
        <dbReference type="ARBA" id="ARBA00023015"/>
    </source>
</evidence>
<dbReference type="Gene3D" id="3.30.450.40">
    <property type="match status" value="1"/>
</dbReference>
<keyword evidence="1" id="KW-0805">Transcription regulation</keyword>
<evidence type="ECO:0000259" key="4">
    <source>
        <dbReference type="PROSITE" id="PS51077"/>
    </source>
</evidence>